<dbReference type="Proteomes" id="UP000743370">
    <property type="component" value="Unassembled WGS sequence"/>
</dbReference>
<name>A0A8T0K9C1_PHAAN</name>
<proteinExistence type="predicted"/>
<evidence type="ECO:0000313" key="2">
    <source>
        <dbReference type="Proteomes" id="UP000743370"/>
    </source>
</evidence>
<gene>
    <name evidence="1" type="ORF">HKW66_Vig0074810</name>
</gene>
<reference evidence="1 2" key="1">
    <citation type="submission" date="2020-05" db="EMBL/GenBank/DDBJ databases">
        <title>Vigna angularis (adzuki bean) Var. LongXiaoDou No. 4 denovo assembly.</title>
        <authorList>
            <person name="Xiang H."/>
        </authorList>
    </citation>
    <scope>NUCLEOTIDE SEQUENCE [LARGE SCALE GENOMIC DNA]</scope>
    <source>
        <tissue evidence="1">Leaf</tissue>
    </source>
</reference>
<dbReference type="AlphaFoldDB" id="A0A8T0K9C1"/>
<accession>A0A8T0K9C1</accession>
<comment type="caution">
    <text evidence="1">The sequence shown here is derived from an EMBL/GenBank/DDBJ whole genome shotgun (WGS) entry which is preliminary data.</text>
</comment>
<protein>
    <submittedName>
        <fullName evidence="1">Uncharacterized protein</fullName>
    </submittedName>
</protein>
<evidence type="ECO:0000313" key="1">
    <source>
        <dbReference type="EMBL" id="KAG2395143.1"/>
    </source>
</evidence>
<sequence>MVDNDKRRRTTANSVGQLRTTIEASLFGYRTLPSYWYLIQDTLLPDQFPNLFPRSKAFSFIFFTLVAHADLDQRGLDPYIIEKG</sequence>
<organism evidence="1 2">
    <name type="scientific">Phaseolus angularis</name>
    <name type="common">Azuki bean</name>
    <name type="synonym">Vigna angularis</name>
    <dbReference type="NCBI Taxonomy" id="3914"/>
    <lineage>
        <taxon>Eukaryota</taxon>
        <taxon>Viridiplantae</taxon>
        <taxon>Streptophyta</taxon>
        <taxon>Embryophyta</taxon>
        <taxon>Tracheophyta</taxon>
        <taxon>Spermatophyta</taxon>
        <taxon>Magnoliopsida</taxon>
        <taxon>eudicotyledons</taxon>
        <taxon>Gunneridae</taxon>
        <taxon>Pentapetalae</taxon>
        <taxon>rosids</taxon>
        <taxon>fabids</taxon>
        <taxon>Fabales</taxon>
        <taxon>Fabaceae</taxon>
        <taxon>Papilionoideae</taxon>
        <taxon>50 kb inversion clade</taxon>
        <taxon>NPAAA clade</taxon>
        <taxon>indigoferoid/millettioid clade</taxon>
        <taxon>Phaseoleae</taxon>
        <taxon>Vigna</taxon>
    </lineage>
</organism>
<dbReference type="EMBL" id="JABFOF010000006">
    <property type="protein sequence ID" value="KAG2395143.1"/>
    <property type="molecule type" value="Genomic_DNA"/>
</dbReference>